<proteinExistence type="predicted"/>
<dbReference type="AlphaFoldDB" id="A0A839XV82"/>
<evidence type="ECO:0000313" key="1">
    <source>
        <dbReference type="EMBL" id="MBB3665959.1"/>
    </source>
</evidence>
<dbReference type="EMBL" id="JACIBS010000009">
    <property type="protein sequence ID" value="MBB3665959.1"/>
    <property type="molecule type" value="Genomic_DNA"/>
</dbReference>
<dbReference type="RefSeq" id="WP_183787159.1">
    <property type="nucleotide sequence ID" value="NZ_JACIBS010000009.1"/>
</dbReference>
<name>A0A839XV82_9PSEU</name>
<dbReference type="Proteomes" id="UP000564573">
    <property type="component" value="Unassembled WGS sequence"/>
</dbReference>
<organism evidence="1 2">
    <name type="scientific">Prauserella sediminis</name>
    <dbReference type="NCBI Taxonomy" id="577680"/>
    <lineage>
        <taxon>Bacteria</taxon>
        <taxon>Bacillati</taxon>
        <taxon>Actinomycetota</taxon>
        <taxon>Actinomycetes</taxon>
        <taxon>Pseudonocardiales</taxon>
        <taxon>Pseudonocardiaceae</taxon>
        <taxon>Prauserella</taxon>
        <taxon>Prauserella salsuginis group</taxon>
    </lineage>
</organism>
<accession>A0A839XV82</accession>
<keyword evidence="2" id="KW-1185">Reference proteome</keyword>
<protein>
    <submittedName>
        <fullName evidence="1">Uncharacterized protein</fullName>
    </submittedName>
</protein>
<sequence>MSFDLVLRGEAGRGPNGSDLHWNNRGFAVVVDDLLRLGMAFDLPHGVAFPSLPGSYDDHIGVDENGDEYGITSEGQAWLEEHEKLLRWHGDDDDRAGIPLHKLSSNDGWVVTGWEAATAIGCYWIARAQGYEHPESFDSLIPFLERAAAGDGFEVH</sequence>
<gene>
    <name evidence="1" type="ORF">FB384_004918</name>
</gene>
<evidence type="ECO:0000313" key="2">
    <source>
        <dbReference type="Proteomes" id="UP000564573"/>
    </source>
</evidence>
<reference evidence="1 2" key="1">
    <citation type="submission" date="2020-08" db="EMBL/GenBank/DDBJ databases">
        <title>Sequencing the genomes of 1000 actinobacteria strains.</title>
        <authorList>
            <person name="Klenk H.-P."/>
        </authorList>
    </citation>
    <scope>NUCLEOTIDE SEQUENCE [LARGE SCALE GENOMIC DNA]</scope>
    <source>
        <strain evidence="1 2">DSM 45267</strain>
    </source>
</reference>
<comment type="caution">
    <text evidence="1">The sequence shown here is derived from an EMBL/GenBank/DDBJ whole genome shotgun (WGS) entry which is preliminary data.</text>
</comment>